<feature type="region of interest" description="Disordered" evidence="6">
    <location>
        <begin position="640"/>
        <end position="677"/>
    </location>
</feature>
<evidence type="ECO:0000256" key="5">
    <source>
        <dbReference type="PROSITE-ProRule" id="PRU00103"/>
    </source>
</evidence>
<dbReference type="FunFam" id="1.25.10.10:FF:000411">
    <property type="entry name" value="protein VAC14 homolog"/>
    <property type="match status" value="1"/>
</dbReference>
<dbReference type="Pfam" id="PF12755">
    <property type="entry name" value="Vac14_Fab1_bd"/>
    <property type="match status" value="1"/>
</dbReference>
<evidence type="ECO:0000256" key="6">
    <source>
        <dbReference type="SAM" id="MobiDB-lite"/>
    </source>
</evidence>
<keyword evidence="4" id="KW-0472">Membrane</keyword>
<dbReference type="FunFam" id="1.25.10.10:FF:000169">
    <property type="entry name" value="protein VAC14 homolog isoform X1"/>
    <property type="match status" value="1"/>
</dbReference>
<dbReference type="OrthoDB" id="5574975at2759"/>
<dbReference type="PROSITE" id="PS50077">
    <property type="entry name" value="HEAT_REPEAT"/>
    <property type="match status" value="1"/>
</dbReference>
<sequence>MADVLSIIPASVLRNLSDKLYEKRKNAALEVEGVVKQLAAVGDHDRITAVINLLTSDFTYSPQANHRKGGLIGLAAATVGLTAEAAQHLEQIVPPVLNSFSDQDSRVRYYACEALYNIAKVVRGEFIVFFNKIFDALCKLSADSDANVQNAAHLLDRLVKDIVTESDQFSIEEFIPLLRERMNVLNPYVRQFLVGWITVLDSVPDIDMLGFLPDFLDGLFNMLSDSSHEIRQQADSALSEFLQEIKNSPSVDYGRMAEILVQRAASSDEFTRLTAITWINEFVKLGGDQLVPYYADILGAILPCISDKEEKIRVVARETNEELLAIRADPAEGFDIGAILSIAKRQLSSDWEGTRIESLHWIATLLARHRAEVLSFLNDIFDTLLKALSDPSDEVPLENETPRYLTISSFQKTYALTVVLLVLEVHARIAKDPQHFHYLVDSLVHNFRVDNSLLEKRGALIIRRLCVLLDAERVYRELSKILEGGINLDFASIMVQALNLILLTSSELSELRVLLKQSLVNAAGEDLFVSLYASWCHSPMATISLCLLAQAYQHASSVIVSLVEEDINVKFLVQLDKLIRLMETPIFAYLRLQLLEPGRYMWLLKALYGLLMLLPQQSSAFKILRTRLKTVPSYSFNDEQFKRTSSGNPYSQISHHMPSGSQINEDGDKKLDTGNVQNGINFTSRLQQFDNMQRRHRMHLKSQLQFRNSTSSTLSQEVQSPEEPRRPSPVPDMNRPPSRSSWRGPGQL</sequence>
<keyword evidence="9" id="KW-1185">Reference proteome</keyword>
<dbReference type="GO" id="GO:0070772">
    <property type="term" value="C:PAS complex"/>
    <property type="evidence" value="ECO:0007669"/>
    <property type="project" value="InterPro"/>
</dbReference>
<dbReference type="InterPro" id="IPR021133">
    <property type="entry name" value="HEAT_type_2"/>
</dbReference>
<dbReference type="AlphaFoldDB" id="A0A834Z417"/>
<evidence type="ECO:0000313" key="8">
    <source>
        <dbReference type="EMBL" id="KAF8398940.1"/>
    </source>
</evidence>
<dbReference type="InterPro" id="IPR026825">
    <property type="entry name" value="Vac14"/>
</dbReference>
<dbReference type="Gene3D" id="1.25.10.10">
    <property type="entry name" value="Leucine-rich Repeat Variant"/>
    <property type="match status" value="2"/>
</dbReference>
<dbReference type="InterPro" id="IPR011989">
    <property type="entry name" value="ARM-like"/>
</dbReference>
<evidence type="ECO:0000256" key="2">
    <source>
        <dbReference type="ARBA" id="ARBA00010225"/>
    </source>
</evidence>
<evidence type="ECO:0000256" key="3">
    <source>
        <dbReference type="ARBA" id="ARBA00022737"/>
    </source>
</evidence>
<evidence type="ECO:0000256" key="4">
    <source>
        <dbReference type="ARBA" id="ARBA00023136"/>
    </source>
</evidence>
<proteinExistence type="inferred from homology"/>
<dbReference type="InterPro" id="IPR016024">
    <property type="entry name" value="ARM-type_fold"/>
</dbReference>
<accession>A0A834Z417</accession>
<protein>
    <recommendedName>
        <fullName evidence="7">Vacuolar protein 14 C-terminal Fig4-binding domain-containing protein</fullName>
    </recommendedName>
</protein>
<evidence type="ECO:0000313" key="9">
    <source>
        <dbReference type="Proteomes" id="UP000655225"/>
    </source>
</evidence>
<dbReference type="InterPro" id="IPR021841">
    <property type="entry name" value="VAC14_Fig4p-bd"/>
</dbReference>
<comment type="caution">
    <text evidence="8">The sequence shown here is derived from an EMBL/GenBank/DDBJ whole genome shotgun (WGS) entry which is preliminary data.</text>
</comment>
<dbReference type="PANTHER" id="PTHR16023">
    <property type="entry name" value="TAX1 BINDING PROTEIN-RELATED"/>
    <property type="match status" value="1"/>
</dbReference>
<dbReference type="FunFam" id="1.25.10.10:FF:001082">
    <property type="entry name" value="ARM repeat superfamily protein"/>
    <property type="match status" value="1"/>
</dbReference>
<feature type="region of interest" description="Disordered" evidence="6">
    <location>
        <begin position="704"/>
        <end position="748"/>
    </location>
</feature>
<dbReference type="GO" id="GO:0010008">
    <property type="term" value="C:endosome membrane"/>
    <property type="evidence" value="ECO:0007669"/>
    <property type="project" value="TreeGrafter"/>
</dbReference>
<reference evidence="8 9" key="1">
    <citation type="submission" date="2020-04" db="EMBL/GenBank/DDBJ databases">
        <title>Plant Genome Project.</title>
        <authorList>
            <person name="Zhang R.-G."/>
        </authorList>
    </citation>
    <scope>NUCLEOTIDE SEQUENCE [LARGE SCALE GENOMIC DNA]</scope>
    <source>
        <strain evidence="8">YNK0</strain>
        <tissue evidence="8">Leaf</tissue>
    </source>
</reference>
<evidence type="ECO:0000259" key="7">
    <source>
        <dbReference type="Pfam" id="PF11916"/>
    </source>
</evidence>
<gene>
    <name evidence="8" type="ORF">HHK36_014805</name>
</gene>
<name>A0A834Z417_TETSI</name>
<comment type="subcellular location">
    <subcellularLocation>
        <location evidence="1">Endomembrane system</location>
    </subcellularLocation>
</comment>
<dbReference type="PANTHER" id="PTHR16023:SF0">
    <property type="entry name" value="PROTEIN VAC14 HOMOLOG"/>
    <property type="match status" value="1"/>
</dbReference>
<feature type="repeat" description="HEAT" evidence="5">
    <location>
        <begin position="92"/>
        <end position="127"/>
    </location>
</feature>
<dbReference type="EMBL" id="JABCRI010000010">
    <property type="protein sequence ID" value="KAF8398940.1"/>
    <property type="molecule type" value="Genomic_DNA"/>
</dbReference>
<organism evidence="8 9">
    <name type="scientific">Tetracentron sinense</name>
    <name type="common">Spur-leaf</name>
    <dbReference type="NCBI Taxonomy" id="13715"/>
    <lineage>
        <taxon>Eukaryota</taxon>
        <taxon>Viridiplantae</taxon>
        <taxon>Streptophyta</taxon>
        <taxon>Embryophyta</taxon>
        <taxon>Tracheophyta</taxon>
        <taxon>Spermatophyta</taxon>
        <taxon>Magnoliopsida</taxon>
        <taxon>Trochodendrales</taxon>
        <taxon>Trochodendraceae</taxon>
        <taxon>Tetracentron</taxon>
    </lineage>
</organism>
<dbReference type="Proteomes" id="UP000655225">
    <property type="component" value="Unassembled WGS sequence"/>
</dbReference>
<comment type="similarity">
    <text evidence="2">Belongs to the VAC14 family.</text>
</comment>
<dbReference type="SUPFAM" id="SSF48371">
    <property type="entry name" value="ARM repeat"/>
    <property type="match status" value="1"/>
</dbReference>
<keyword evidence="3" id="KW-0677">Repeat</keyword>
<feature type="domain" description="Vacuolar protein 14 C-terminal Fig4-binding" evidence="7">
    <location>
        <begin position="452"/>
        <end position="631"/>
    </location>
</feature>
<dbReference type="GO" id="GO:0006661">
    <property type="term" value="P:phosphatidylinositol biosynthetic process"/>
    <property type="evidence" value="ECO:0007669"/>
    <property type="project" value="InterPro"/>
</dbReference>
<evidence type="ECO:0000256" key="1">
    <source>
        <dbReference type="ARBA" id="ARBA00004308"/>
    </source>
</evidence>
<dbReference type="Pfam" id="PF11916">
    <property type="entry name" value="Vac14_Fig4_bd"/>
    <property type="match status" value="1"/>
</dbReference>
<dbReference type="OMA" id="QCYQHVS"/>
<feature type="compositionally biased region" description="Polar residues" evidence="6">
    <location>
        <begin position="704"/>
        <end position="715"/>
    </location>
</feature>
<feature type="compositionally biased region" description="Polar residues" evidence="6">
    <location>
        <begin position="640"/>
        <end position="664"/>
    </location>
</feature>